<feature type="transmembrane region" description="Helical" evidence="1">
    <location>
        <begin position="66"/>
        <end position="90"/>
    </location>
</feature>
<protein>
    <recommendedName>
        <fullName evidence="2">25S rRNA (uridine-N(3))-methyltransferase BMT5-like domain-containing protein</fullName>
    </recommendedName>
</protein>
<dbReference type="PANTHER" id="PTHR11538">
    <property type="entry name" value="PHENYLALANYL-TRNA SYNTHETASE"/>
    <property type="match status" value="1"/>
</dbReference>
<comment type="caution">
    <text evidence="3">The sequence shown here is derived from an EMBL/GenBank/DDBJ whole genome shotgun (WGS) entry which is preliminary data.</text>
</comment>
<dbReference type="GO" id="GO:0070042">
    <property type="term" value="F:rRNA (uridine-N3-)-methyltransferase activity"/>
    <property type="evidence" value="ECO:0007669"/>
    <property type="project" value="InterPro"/>
</dbReference>
<dbReference type="GO" id="GO:0005737">
    <property type="term" value="C:cytoplasm"/>
    <property type="evidence" value="ECO:0007669"/>
    <property type="project" value="TreeGrafter"/>
</dbReference>
<keyword evidence="1" id="KW-0472">Membrane</keyword>
<name>A0A9D4YN73_PEA</name>
<dbReference type="Proteomes" id="UP001058974">
    <property type="component" value="Chromosome 1"/>
</dbReference>
<dbReference type="GO" id="GO:0022857">
    <property type="term" value="F:transmembrane transporter activity"/>
    <property type="evidence" value="ECO:0007669"/>
    <property type="project" value="InterPro"/>
</dbReference>
<keyword evidence="1" id="KW-0812">Transmembrane</keyword>
<evidence type="ECO:0000313" key="3">
    <source>
        <dbReference type="EMBL" id="KAI5441588.1"/>
    </source>
</evidence>
<dbReference type="GO" id="GO:0016020">
    <property type="term" value="C:membrane"/>
    <property type="evidence" value="ECO:0007669"/>
    <property type="project" value="UniProtKB-SubCell"/>
</dbReference>
<dbReference type="AlphaFoldDB" id="A0A9D4YN73"/>
<dbReference type="Gene3D" id="1.20.1250.20">
    <property type="entry name" value="MFS general substrate transporter like domains"/>
    <property type="match status" value="1"/>
</dbReference>
<organism evidence="3 4">
    <name type="scientific">Pisum sativum</name>
    <name type="common">Garden pea</name>
    <name type="synonym">Lathyrus oleraceus</name>
    <dbReference type="NCBI Taxonomy" id="3888"/>
    <lineage>
        <taxon>Eukaryota</taxon>
        <taxon>Viridiplantae</taxon>
        <taxon>Streptophyta</taxon>
        <taxon>Embryophyta</taxon>
        <taxon>Tracheophyta</taxon>
        <taxon>Spermatophyta</taxon>
        <taxon>Magnoliopsida</taxon>
        <taxon>eudicotyledons</taxon>
        <taxon>Gunneridae</taxon>
        <taxon>Pentapetalae</taxon>
        <taxon>rosids</taxon>
        <taxon>fabids</taxon>
        <taxon>Fabales</taxon>
        <taxon>Fabaceae</taxon>
        <taxon>Papilionoideae</taxon>
        <taxon>50 kb inversion clade</taxon>
        <taxon>NPAAA clade</taxon>
        <taxon>Hologalegina</taxon>
        <taxon>IRL clade</taxon>
        <taxon>Fabeae</taxon>
        <taxon>Lathyrus</taxon>
    </lineage>
</organism>
<evidence type="ECO:0000313" key="4">
    <source>
        <dbReference type="Proteomes" id="UP001058974"/>
    </source>
</evidence>
<dbReference type="Gramene" id="Psat01G0088900-T1">
    <property type="protein sequence ID" value="KAI5441588.1"/>
    <property type="gene ID" value="KIW84_010889"/>
</dbReference>
<dbReference type="Pfam" id="PF10354">
    <property type="entry name" value="BMT5-like"/>
    <property type="match status" value="1"/>
</dbReference>
<dbReference type="InterPro" id="IPR019446">
    <property type="entry name" value="BMT5-like"/>
</dbReference>
<proteinExistence type="predicted"/>
<feature type="domain" description="25S rRNA (uridine-N(3))-methyltransferase BMT5-like" evidence="2">
    <location>
        <begin position="94"/>
        <end position="229"/>
    </location>
</feature>
<keyword evidence="4" id="KW-1185">Reference proteome</keyword>
<dbReference type="EMBL" id="JAMSHJ010000001">
    <property type="protein sequence ID" value="KAI5441588.1"/>
    <property type="molecule type" value="Genomic_DNA"/>
</dbReference>
<feature type="transmembrane region" description="Helical" evidence="1">
    <location>
        <begin position="24"/>
        <end position="54"/>
    </location>
</feature>
<reference evidence="3 4" key="1">
    <citation type="journal article" date="2022" name="Nat. Genet.">
        <title>Improved pea reference genome and pan-genome highlight genomic features and evolutionary characteristics.</title>
        <authorList>
            <person name="Yang T."/>
            <person name="Liu R."/>
            <person name="Luo Y."/>
            <person name="Hu S."/>
            <person name="Wang D."/>
            <person name="Wang C."/>
            <person name="Pandey M.K."/>
            <person name="Ge S."/>
            <person name="Xu Q."/>
            <person name="Li N."/>
            <person name="Li G."/>
            <person name="Huang Y."/>
            <person name="Saxena R.K."/>
            <person name="Ji Y."/>
            <person name="Li M."/>
            <person name="Yan X."/>
            <person name="He Y."/>
            <person name="Liu Y."/>
            <person name="Wang X."/>
            <person name="Xiang C."/>
            <person name="Varshney R.K."/>
            <person name="Ding H."/>
            <person name="Gao S."/>
            <person name="Zong X."/>
        </authorList>
    </citation>
    <scope>NUCLEOTIDE SEQUENCE [LARGE SCALE GENOMIC DNA]</scope>
    <source>
        <strain evidence="3 4">cv. Zhongwan 6</strain>
    </source>
</reference>
<dbReference type="InterPro" id="IPR036259">
    <property type="entry name" value="MFS_trans_sf"/>
</dbReference>
<evidence type="ECO:0000259" key="2">
    <source>
        <dbReference type="Pfam" id="PF10354"/>
    </source>
</evidence>
<keyword evidence="1" id="KW-1133">Transmembrane helix</keyword>
<accession>A0A9D4YN73</accession>
<sequence length="255" mass="28544">MALSLLVVSISFYLKEYISPDSDLYATLSLVSVAGVVVMVIAFSLGLGAMPWIIMSEILPINIKGLAGSFATLANWFFSWLVTLTTNLLLDWSSGESLVLIYGSASSSLTELESLGCTILHEVDVHDMKEHHYLNNNNFDQIIFNLPHAGFTWREIDEVQIQSHRRLVSGFLQNAKEMIYIDGEIHISHKTAHPFSKWDIKGLAEEEGLILIEEVDFQQSFYPGYSNKRGSGLQCDQSFPIGKSSTFKFSSMSYL</sequence>
<gene>
    <name evidence="3" type="ORF">KIW84_010889</name>
</gene>
<evidence type="ECO:0000256" key="1">
    <source>
        <dbReference type="SAM" id="Phobius"/>
    </source>
</evidence>
<dbReference type="GO" id="GO:0070475">
    <property type="term" value="P:rRNA base methylation"/>
    <property type="evidence" value="ECO:0007669"/>
    <property type="project" value="InterPro"/>
</dbReference>
<dbReference type="PANTHER" id="PTHR11538:SF89">
    <property type="entry name" value="PROTEIN, PUTATIVE (DUF2431)-RELATED"/>
    <property type="match status" value="1"/>
</dbReference>